<dbReference type="Pfam" id="PF00119">
    <property type="entry name" value="ATP-synt_A"/>
    <property type="match status" value="1"/>
</dbReference>
<protein>
    <recommendedName>
        <fullName evidence="11">ATP synthase subunit a</fullName>
    </recommendedName>
</protein>
<keyword evidence="6" id="KW-0375">Hydrogen ion transport</keyword>
<evidence type="ECO:0000256" key="10">
    <source>
        <dbReference type="ARBA" id="ARBA00023310"/>
    </source>
</evidence>
<comment type="subcellular location">
    <subcellularLocation>
        <location evidence="1">Membrane</location>
        <topology evidence="1">Multi-pass membrane protein</topology>
    </subcellularLocation>
    <subcellularLocation>
        <location evidence="11">Mitochondrion inner membrane</location>
        <topology evidence="11">Multi-pass membrane protein</topology>
    </subcellularLocation>
</comment>
<organism evidence="13">
    <name type="scientific">Porcellionides pruinosus</name>
    <name type="common">Woodlouse</name>
    <dbReference type="NCBI Taxonomy" id="96870"/>
    <lineage>
        <taxon>Eukaryota</taxon>
        <taxon>Metazoa</taxon>
        <taxon>Ecdysozoa</taxon>
        <taxon>Arthropoda</taxon>
        <taxon>Crustacea</taxon>
        <taxon>Multicrustacea</taxon>
        <taxon>Malacostraca</taxon>
        <taxon>Eumalacostraca</taxon>
        <taxon>Peracarida</taxon>
        <taxon>Isopoda</taxon>
        <taxon>Oniscidea</taxon>
        <taxon>Crinocheta</taxon>
        <taxon>Porcellionidae</taxon>
        <taxon>Porcellionides</taxon>
    </lineage>
</organism>
<dbReference type="InterPro" id="IPR035908">
    <property type="entry name" value="F0_ATP_A_sf"/>
</dbReference>
<dbReference type="PANTHER" id="PTHR11410:SF0">
    <property type="entry name" value="ATP SYNTHASE SUBUNIT A"/>
    <property type="match status" value="1"/>
</dbReference>
<sequence length="224" mass="24227">MSMMTNLFSVFDPSSSMGVSLNWLSMLICLMFYPLAKWSVSSRGGGLVSMIINILNLEIKQLLSSKSKSTAVIFTSLFLFTMYSNLVGLAPYIFTSTSHLAVSLSLALPLWLGYYSYGWVVNTKWMLAHLTPQGTPSLLMPFMVVIESVSGLIRPATLAVRLMANMIAGHLLLALVSGAASALIFSSLSVISLFQVLLVVLEAAVAVIQAYVLVVLSVLYASEV</sequence>
<evidence type="ECO:0000256" key="6">
    <source>
        <dbReference type="ARBA" id="ARBA00022781"/>
    </source>
</evidence>
<accession>A0A1P8DKJ5</accession>
<keyword evidence="10" id="KW-0066">ATP synthesis</keyword>
<dbReference type="EMBL" id="KX289584">
    <property type="protein sequence ID" value="APU89558.1"/>
    <property type="molecule type" value="Genomic_DNA"/>
</dbReference>
<feature type="transmembrane region" description="Helical" evidence="12">
    <location>
        <begin position="138"/>
        <end position="156"/>
    </location>
</feature>
<feature type="transmembrane region" description="Helical" evidence="12">
    <location>
        <begin position="197"/>
        <end position="221"/>
    </location>
</feature>
<proteinExistence type="inferred from homology"/>
<dbReference type="PRINTS" id="PR00123">
    <property type="entry name" value="ATPASEA"/>
</dbReference>
<keyword evidence="5 12" id="KW-0812">Transmembrane</keyword>
<dbReference type="InterPro" id="IPR000568">
    <property type="entry name" value="ATP_synth_F0_asu"/>
</dbReference>
<dbReference type="NCBIfam" id="TIGR01131">
    <property type="entry name" value="ATP_synt_6_or_A"/>
    <property type="match status" value="1"/>
</dbReference>
<geneLocation type="mitochondrion" evidence="13"/>
<keyword evidence="9 12" id="KW-0472">Membrane</keyword>
<evidence type="ECO:0000256" key="9">
    <source>
        <dbReference type="ARBA" id="ARBA00023136"/>
    </source>
</evidence>
<evidence type="ECO:0000256" key="7">
    <source>
        <dbReference type="ARBA" id="ARBA00022989"/>
    </source>
</evidence>
<evidence type="ECO:0000256" key="1">
    <source>
        <dbReference type="ARBA" id="ARBA00004141"/>
    </source>
</evidence>
<keyword evidence="7 12" id="KW-1133">Transmembrane helix</keyword>
<evidence type="ECO:0000256" key="12">
    <source>
        <dbReference type="SAM" id="Phobius"/>
    </source>
</evidence>
<evidence type="ECO:0000256" key="8">
    <source>
        <dbReference type="ARBA" id="ARBA00023065"/>
    </source>
</evidence>
<dbReference type="PANTHER" id="PTHR11410">
    <property type="entry name" value="ATP SYNTHASE SUBUNIT A"/>
    <property type="match status" value="1"/>
</dbReference>
<evidence type="ECO:0000256" key="2">
    <source>
        <dbReference type="ARBA" id="ARBA00006810"/>
    </source>
</evidence>
<feature type="transmembrane region" description="Helical" evidence="12">
    <location>
        <begin position="162"/>
        <end position="185"/>
    </location>
</feature>
<reference evidence="13" key="1">
    <citation type="submission" date="2016-05" db="EMBL/GenBank/DDBJ databases">
        <title>Smart mitochondrial genome of Oniscidea (terrestrial crustacea).</title>
        <authorList>
            <person name="Marcade I."/>
            <person name="Quevarec L."/>
            <person name="Badawi M."/>
            <person name="Delaunay C."/>
            <person name="Lesobre J."/>
        </authorList>
    </citation>
    <scope>NUCLEOTIDE SEQUENCE</scope>
</reference>
<keyword evidence="8" id="KW-0406">Ion transport</keyword>
<keyword evidence="3" id="KW-0813">Transport</keyword>
<feature type="transmembrane region" description="Helical" evidence="12">
    <location>
        <begin position="71"/>
        <end position="94"/>
    </location>
</feature>
<dbReference type="GO" id="GO:0046933">
    <property type="term" value="F:proton-transporting ATP synthase activity, rotational mechanism"/>
    <property type="evidence" value="ECO:0007669"/>
    <property type="project" value="TreeGrafter"/>
</dbReference>
<dbReference type="CDD" id="cd00310">
    <property type="entry name" value="ATP-synt_Fo_a_6"/>
    <property type="match status" value="1"/>
</dbReference>
<gene>
    <name evidence="13" type="primary">atp6</name>
</gene>
<name>A0A1P8DKJ5_PORPN</name>
<dbReference type="PROSITE" id="PS00449">
    <property type="entry name" value="ATPASE_A"/>
    <property type="match status" value="1"/>
</dbReference>
<feature type="transmembrane region" description="Helical" evidence="12">
    <location>
        <begin position="100"/>
        <end position="117"/>
    </location>
</feature>
<evidence type="ECO:0000256" key="11">
    <source>
        <dbReference type="RuleBase" id="RU004450"/>
    </source>
</evidence>
<keyword evidence="4" id="KW-0138">CF(0)</keyword>
<keyword evidence="13" id="KW-0496">Mitochondrion</keyword>
<evidence type="ECO:0000256" key="5">
    <source>
        <dbReference type="ARBA" id="ARBA00022692"/>
    </source>
</evidence>
<dbReference type="InterPro" id="IPR023011">
    <property type="entry name" value="ATP_synth_F0_asu_AS"/>
</dbReference>
<dbReference type="AlphaFoldDB" id="A0A1P8DKJ5"/>
<dbReference type="InterPro" id="IPR045083">
    <property type="entry name" value="ATP_synth_F0_asu_bact/mt"/>
</dbReference>
<comment type="similarity">
    <text evidence="2">Belongs to the ATPase A chain family.</text>
</comment>
<evidence type="ECO:0000256" key="3">
    <source>
        <dbReference type="ARBA" id="ARBA00022448"/>
    </source>
</evidence>
<dbReference type="Gene3D" id="1.20.120.220">
    <property type="entry name" value="ATP synthase, F0 complex, subunit A"/>
    <property type="match status" value="1"/>
</dbReference>
<feature type="transmembrane region" description="Helical" evidence="12">
    <location>
        <begin position="20"/>
        <end position="36"/>
    </location>
</feature>
<dbReference type="SUPFAM" id="SSF81336">
    <property type="entry name" value="F1F0 ATP synthase subunit A"/>
    <property type="match status" value="1"/>
</dbReference>
<evidence type="ECO:0000256" key="4">
    <source>
        <dbReference type="ARBA" id="ARBA00022547"/>
    </source>
</evidence>
<evidence type="ECO:0000313" key="13">
    <source>
        <dbReference type="EMBL" id="APU89558.1"/>
    </source>
</evidence>
<dbReference type="GO" id="GO:0005743">
    <property type="term" value="C:mitochondrial inner membrane"/>
    <property type="evidence" value="ECO:0007669"/>
    <property type="project" value="UniProtKB-SubCell"/>
</dbReference>
<dbReference type="GO" id="GO:0045259">
    <property type="term" value="C:proton-transporting ATP synthase complex"/>
    <property type="evidence" value="ECO:0007669"/>
    <property type="project" value="UniProtKB-KW"/>
</dbReference>